<dbReference type="SUPFAM" id="SSF48403">
    <property type="entry name" value="Ankyrin repeat"/>
    <property type="match status" value="1"/>
</dbReference>
<dbReference type="InterPro" id="IPR002110">
    <property type="entry name" value="Ankyrin_rpt"/>
</dbReference>
<accession>A0A818RES1</accession>
<dbReference type="Proteomes" id="UP000663874">
    <property type="component" value="Unassembled WGS sequence"/>
</dbReference>
<dbReference type="InterPro" id="IPR036770">
    <property type="entry name" value="Ankyrin_rpt-contain_sf"/>
</dbReference>
<dbReference type="AlphaFoldDB" id="A0A818RES1"/>
<evidence type="ECO:0000313" key="5">
    <source>
        <dbReference type="EMBL" id="CAF3652671.1"/>
    </source>
</evidence>
<evidence type="ECO:0000259" key="4">
    <source>
        <dbReference type="PROSITE" id="PS50076"/>
    </source>
</evidence>
<dbReference type="PANTHER" id="PTHR24161:SF85">
    <property type="entry name" value="PALMITOYLTRANSFERASE HIP14"/>
    <property type="match status" value="1"/>
</dbReference>
<dbReference type="PANTHER" id="PTHR24161">
    <property type="entry name" value="ANK_REP_REGION DOMAIN-CONTAINING PROTEIN-RELATED"/>
    <property type="match status" value="1"/>
</dbReference>
<evidence type="ECO:0000256" key="2">
    <source>
        <dbReference type="ARBA" id="ARBA00023043"/>
    </source>
</evidence>
<dbReference type="PROSITE" id="PS50076">
    <property type="entry name" value="DNAJ_2"/>
    <property type="match status" value="1"/>
</dbReference>
<name>A0A818RES1_9BILA</name>
<feature type="non-terminal residue" evidence="5">
    <location>
        <position position="289"/>
    </location>
</feature>
<evidence type="ECO:0000256" key="1">
    <source>
        <dbReference type="ARBA" id="ARBA00022737"/>
    </source>
</evidence>
<keyword evidence="1" id="KW-0677">Repeat</keyword>
<keyword evidence="2 3" id="KW-0040">ANK repeat</keyword>
<dbReference type="SMART" id="SM00271">
    <property type="entry name" value="DnaJ"/>
    <property type="match status" value="1"/>
</dbReference>
<gene>
    <name evidence="5" type="ORF">FNK824_LOCUS6078</name>
</gene>
<dbReference type="InterPro" id="IPR001623">
    <property type="entry name" value="DnaJ_domain"/>
</dbReference>
<dbReference type="Pfam" id="PF00226">
    <property type="entry name" value="DnaJ"/>
    <property type="match status" value="1"/>
</dbReference>
<dbReference type="InterPro" id="IPR018253">
    <property type="entry name" value="DnaJ_domain_CS"/>
</dbReference>
<dbReference type="PROSITE" id="PS50088">
    <property type="entry name" value="ANK_REPEAT"/>
    <property type="match status" value="2"/>
</dbReference>
<reference evidence="5" key="1">
    <citation type="submission" date="2021-02" db="EMBL/GenBank/DDBJ databases">
        <authorList>
            <person name="Nowell W R."/>
        </authorList>
    </citation>
    <scope>NUCLEOTIDE SEQUENCE</scope>
</reference>
<dbReference type="Pfam" id="PF12796">
    <property type="entry name" value="Ank_2"/>
    <property type="match status" value="1"/>
</dbReference>
<comment type="caution">
    <text evidence="5">The sequence shown here is derived from an EMBL/GenBank/DDBJ whole genome shotgun (WGS) entry which is preliminary data.</text>
</comment>
<dbReference type="InterPro" id="IPR036869">
    <property type="entry name" value="J_dom_sf"/>
</dbReference>
<dbReference type="EMBL" id="CAJOBE010000513">
    <property type="protein sequence ID" value="CAF3652671.1"/>
    <property type="molecule type" value="Genomic_DNA"/>
</dbReference>
<organism evidence="5 6">
    <name type="scientific">Rotaria sordida</name>
    <dbReference type="NCBI Taxonomy" id="392033"/>
    <lineage>
        <taxon>Eukaryota</taxon>
        <taxon>Metazoa</taxon>
        <taxon>Spiralia</taxon>
        <taxon>Gnathifera</taxon>
        <taxon>Rotifera</taxon>
        <taxon>Eurotatoria</taxon>
        <taxon>Bdelloidea</taxon>
        <taxon>Philodinida</taxon>
        <taxon>Philodinidae</taxon>
        <taxon>Rotaria</taxon>
    </lineage>
</organism>
<dbReference type="Gene3D" id="1.10.287.110">
    <property type="entry name" value="DnaJ domain"/>
    <property type="match status" value="1"/>
</dbReference>
<dbReference type="SMART" id="SM00248">
    <property type="entry name" value="ANK"/>
    <property type="match status" value="3"/>
</dbReference>
<dbReference type="CDD" id="cd06257">
    <property type="entry name" value="DnaJ"/>
    <property type="match status" value="1"/>
</dbReference>
<dbReference type="Gene3D" id="1.25.40.20">
    <property type="entry name" value="Ankyrin repeat-containing domain"/>
    <property type="match status" value="2"/>
</dbReference>
<sequence>MGALSSTPYDILGAKKTDNDYQLRLAYRARIHEYKKDRLQNPTNRNVAAENFRLICRAYETLSDHDKRKKYDQDEEWIRNIPLNEYTLQQLAAEPELAKQFKIRLQNVTLRDINAQDSRTGHTALYCAARACNVEAVNYLTEQGAEPDLAQRTGSTALHVSAFYGHPEIVRCLLESGADYRIKNRGKSTAEDESSDADVKQMFTDLKTTPFVQAAADQLDWFKTNISNITQHIDEQYHVQRQTLLHCASKKGYMDLVCWLVEKRSANLDIVDINLNSALHLAAYGGHKS</sequence>
<dbReference type="Pfam" id="PF13637">
    <property type="entry name" value="Ank_4"/>
    <property type="match status" value="1"/>
</dbReference>
<evidence type="ECO:0000256" key="3">
    <source>
        <dbReference type="PROSITE-ProRule" id="PRU00023"/>
    </source>
</evidence>
<proteinExistence type="predicted"/>
<dbReference type="SUPFAM" id="SSF46565">
    <property type="entry name" value="Chaperone J-domain"/>
    <property type="match status" value="1"/>
</dbReference>
<dbReference type="PRINTS" id="PR00625">
    <property type="entry name" value="JDOMAIN"/>
</dbReference>
<evidence type="ECO:0000313" key="6">
    <source>
        <dbReference type="Proteomes" id="UP000663874"/>
    </source>
</evidence>
<feature type="repeat" description="ANK" evidence="3">
    <location>
        <begin position="153"/>
        <end position="185"/>
    </location>
</feature>
<dbReference type="PROSITE" id="PS00636">
    <property type="entry name" value="DNAJ_1"/>
    <property type="match status" value="1"/>
</dbReference>
<dbReference type="PROSITE" id="PS50297">
    <property type="entry name" value="ANK_REP_REGION"/>
    <property type="match status" value="2"/>
</dbReference>
<protein>
    <recommendedName>
        <fullName evidence="4">J domain-containing protein</fullName>
    </recommendedName>
</protein>
<feature type="domain" description="J" evidence="4">
    <location>
        <begin position="7"/>
        <end position="75"/>
    </location>
</feature>
<feature type="repeat" description="ANK" evidence="3">
    <location>
        <begin position="120"/>
        <end position="152"/>
    </location>
</feature>